<evidence type="ECO:0000259" key="8">
    <source>
        <dbReference type="SMART" id="SM00014"/>
    </source>
</evidence>
<feature type="transmembrane region" description="Helical" evidence="7">
    <location>
        <begin position="378"/>
        <end position="397"/>
    </location>
</feature>
<evidence type="ECO:0000256" key="3">
    <source>
        <dbReference type="ARBA" id="ARBA00022475"/>
    </source>
</evidence>
<evidence type="ECO:0000256" key="5">
    <source>
        <dbReference type="ARBA" id="ARBA00022989"/>
    </source>
</evidence>
<dbReference type="InterPro" id="IPR000326">
    <property type="entry name" value="PAP2/HPO"/>
</dbReference>
<proteinExistence type="inferred from homology"/>
<evidence type="ECO:0000313" key="10">
    <source>
        <dbReference type="EMBL" id="SEJ13841.1"/>
    </source>
</evidence>
<dbReference type="AlphaFoldDB" id="A0A1H6W9Z2"/>
<dbReference type="Pfam" id="PF01569">
    <property type="entry name" value="PAP2"/>
    <property type="match status" value="1"/>
</dbReference>
<feature type="transmembrane region" description="Helical" evidence="7">
    <location>
        <begin position="350"/>
        <end position="372"/>
    </location>
</feature>
<evidence type="ECO:0000256" key="7">
    <source>
        <dbReference type="SAM" id="Phobius"/>
    </source>
</evidence>
<feature type="transmembrane region" description="Helical" evidence="7">
    <location>
        <begin position="324"/>
        <end position="343"/>
    </location>
</feature>
<reference evidence="11 12" key="1">
    <citation type="submission" date="2016-10" db="EMBL/GenBank/DDBJ databases">
        <authorList>
            <person name="de Groot N.N."/>
        </authorList>
    </citation>
    <scope>NUCLEOTIDE SEQUENCE [LARGE SCALE GENOMIC DNA]</scope>
    <source>
        <strain evidence="10 11">DSM 1041</strain>
        <strain evidence="9 12">DSM 373</strain>
    </source>
</reference>
<keyword evidence="4 7" id="KW-0812">Transmembrane</keyword>
<gene>
    <name evidence="9" type="ORF">SAMN04244572_01484</name>
    <name evidence="10" type="ORF">SAMN04244579_03260</name>
</gene>
<evidence type="ECO:0000256" key="1">
    <source>
        <dbReference type="ARBA" id="ARBA00004651"/>
    </source>
</evidence>
<dbReference type="InterPro" id="IPR032816">
    <property type="entry name" value="VTT_dom"/>
</dbReference>
<dbReference type="EMBL" id="FNYO01000042">
    <property type="protein sequence ID" value="SEJ13841.1"/>
    <property type="molecule type" value="Genomic_DNA"/>
</dbReference>
<feature type="transmembrane region" description="Helical" evidence="7">
    <location>
        <begin position="208"/>
        <end position="229"/>
    </location>
</feature>
<dbReference type="SMART" id="SM00014">
    <property type="entry name" value="acidPPc"/>
    <property type="match status" value="1"/>
</dbReference>
<protein>
    <submittedName>
        <fullName evidence="10">Undecaprenyl-diphosphatase</fullName>
    </submittedName>
</protein>
<evidence type="ECO:0000313" key="9">
    <source>
        <dbReference type="EMBL" id="SEI73331.1"/>
    </source>
</evidence>
<organism evidence="10 11">
    <name type="scientific">Azotobacter beijerinckii</name>
    <dbReference type="NCBI Taxonomy" id="170623"/>
    <lineage>
        <taxon>Bacteria</taxon>
        <taxon>Pseudomonadati</taxon>
        <taxon>Pseudomonadota</taxon>
        <taxon>Gammaproteobacteria</taxon>
        <taxon>Pseudomonadales</taxon>
        <taxon>Pseudomonadaceae</taxon>
        <taxon>Azotobacter</taxon>
    </lineage>
</organism>
<sequence>MSAWLDSLTGWLTAHPEGLGLAIFLTACIECLAVLGVILPGGVLMFALAAMAGSGVLSLGQTLLLGYVGGLLGDALSYTLGRHFHQGIRRLPVLRHHPEWLIGAEVYFQRYGIASLLVGRYIGPLRPMLPMIAGMLDMPLLRFILVCLLSAAGWATAYLLPGWATGAALRLPLPKGFWSEAGVVLAVLAVVLGLIAQASLRRQRWTTALAAGLCLASLGALLLGWSRLHELDQGLLALFQTQRHASLDWLMVLITSLGDTRNLLCAGALLGLLLLAARQRRAALFAVLTLFGTALSNSTLKALFARSRPEVLLEPLRSYSLPSGHSSSAFAFFLVLGVLAGCGQPPRMRLTWLLLAGLPALTIALSRVYLGVHWPTDIIAGALLAGGLCAASLTLVQHRQPLEPLNPRTWWLILPLCLALLAAIASWTLPDALVLYRYR</sequence>
<dbReference type="CDD" id="cd03392">
    <property type="entry name" value="PAP2_like_2"/>
    <property type="match status" value="1"/>
</dbReference>
<feature type="transmembrane region" description="Helical" evidence="7">
    <location>
        <begin position="409"/>
        <end position="429"/>
    </location>
</feature>
<feature type="transmembrane region" description="Helical" evidence="7">
    <location>
        <begin position="140"/>
        <end position="164"/>
    </location>
</feature>
<comment type="similarity">
    <text evidence="2">Belongs to the DedA family.</text>
</comment>
<evidence type="ECO:0000313" key="11">
    <source>
        <dbReference type="Proteomes" id="UP000199005"/>
    </source>
</evidence>
<dbReference type="SUPFAM" id="SSF48317">
    <property type="entry name" value="Acid phosphatase/Vanadium-dependent haloperoxidase"/>
    <property type="match status" value="1"/>
</dbReference>
<dbReference type="InterPro" id="IPR036938">
    <property type="entry name" value="PAP2/HPO_sf"/>
</dbReference>
<dbReference type="STRING" id="170623.SAMN04244579_03260"/>
<dbReference type="Proteomes" id="UP000199005">
    <property type="component" value="Unassembled WGS sequence"/>
</dbReference>
<keyword evidence="6 7" id="KW-0472">Membrane</keyword>
<dbReference type="PANTHER" id="PTHR30353">
    <property type="entry name" value="INNER MEMBRANE PROTEIN DEDA-RELATED"/>
    <property type="match status" value="1"/>
</dbReference>
<feature type="transmembrane region" description="Helical" evidence="7">
    <location>
        <begin position="249"/>
        <end position="275"/>
    </location>
</feature>
<evidence type="ECO:0000256" key="6">
    <source>
        <dbReference type="ARBA" id="ARBA00023136"/>
    </source>
</evidence>
<dbReference type="InterPro" id="IPR032818">
    <property type="entry name" value="DedA-like"/>
</dbReference>
<keyword evidence="3" id="KW-1003">Cell membrane</keyword>
<dbReference type="Pfam" id="PF09335">
    <property type="entry name" value="VTT_dom"/>
    <property type="match status" value="1"/>
</dbReference>
<name>A0A1H6W9Z2_9GAMM</name>
<keyword evidence="5 7" id="KW-1133">Transmembrane helix</keyword>
<dbReference type="OrthoDB" id="9780918at2"/>
<accession>A0A1H6W9Z2</accession>
<evidence type="ECO:0000256" key="4">
    <source>
        <dbReference type="ARBA" id="ARBA00022692"/>
    </source>
</evidence>
<feature type="transmembrane region" description="Helical" evidence="7">
    <location>
        <begin position="62"/>
        <end position="80"/>
    </location>
</feature>
<feature type="transmembrane region" description="Helical" evidence="7">
    <location>
        <begin position="176"/>
        <end position="196"/>
    </location>
</feature>
<dbReference type="Proteomes" id="UP000199250">
    <property type="component" value="Unassembled WGS sequence"/>
</dbReference>
<dbReference type="GO" id="GO:0005886">
    <property type="term" value="C:plasma membrane"/>
    <property type="evidence" value="ECO:0007669"/>
    <property type="project" value="UniProtKB-SubCell"/>
</dbReference>
<dbReference type="RefSeq" id="WP_090730978.1">
    <property type="nucleotide sequence ID" value="NZ_FNYO01000042.1"/>
</dbReference>
<dbReference type="EMBL" id="FNYQ01000019">
    <property type="protein sequence ID" value="SEI73331.1"/>
    <property type="molecule type" value="Genomic_DNA"/>
</dbReference>
<evidence type="ECO:0000313" key="12">
    <source>
        <dbReference type="Proteomes" id="UP000199250"/>
    </source>
</evidence>
<comment type="subcellular location">
    <subcellularLocation>
        <location evidence="1">Cell membrane</location>
        <topology evidence="1">Multi-pass membrane protein</topology>
    </subcellularLocation>
</comment>
<dbReference type="PANTHER" id="PTHR30353:SF15">
    <property type="entry name" value="INNER MEMBRANE PROTEIN YABI"/>
    <property type="match status" value="1"/>
</dbReference>
<feature type="domain" description="Phosphatidic acid phosphatase type 2/haloperoxidase" evidence="8">
    <location>
        <begin position="283"/>
        <end position="393"/>
    </location>
</feature>
<evidence type="ECO:0000256" key="2">
    <source>
        <dbReference type="ARBA" id="ARBA00010792"/>
    </source>
</evidence>
<feature type="transmembrane region" description="Helical" evidence="7">
    <location>
        <begin position="20"/>
        <end position="50"/>
    </location>
</feature>
<feature type="transmembrane region" description="Helical" evidence="7">
    <location>
        <begin position="282"/>
        <end position="304"/>
    </location>
</feature>
<dbReference type="Gene3D" id="1.20.144.10">
    <property type="entry name" value="Phosphatidic acid phosphatase type 2/haloperoxidase"/>
    <property type="match status" value="1"/>
</dbReference>